<sequence length="547" mass="62304">MKVNTYILGLILTISLLSFSCKKDDYNFNTRFAIDTTKVYTDDAYENRIKDSVWYYYKYLTLWEPVISPAFADIEKMEEENYLKNNYTKYFQTASDVLGYLMYMTKASVNGKLVKGNNGSGNNFFFYSDILYTHNKGESKAYDWYSFLDRGGFITGSIQQGYHSGFGMDLVYIQSGSTDKNPKLYVRFVEKNSAAYQAGLRRGAQITSLNGDKKIDYETQKAGYFNSLNNYLNSRNLTVEYRNTEGESRTVNIDYRYNNYADAIFVDTVLTAGNKKIGYLGLSSFLSTDAWVQDKGQTKSFQSRMNEAFEGIANKNVQEMVVDLRYNGGGSVTTAEYLGDILAPMSSSGNLKFKYKINNILKELEWDQEGDEFGPTYFSKKGNLNLSRIYFLVSEETASASELLINLLAPHMKVYVIGTYKYNNGATIASNTYGKPVGFFPVEIVSSSNELYVTSFQMFNKDGFGDYFDGLKPNSHVWELDSFKDFGNMDESMLSAAIYHINNGVFSNTKNRAVTGSTNFERKISKDGLKQRKIQGMYKFPNKRIHF</sequence>
<reference evidence="2" key="1">
    <citation type="submission" date="2020-10" db="EMBL/GenBank/DDBJ databases">
        <authorList>
            <person name="Lu T."/>
            <person name="Wang Q."/>
            <person name="Han X."/>
        </authorList>
    </citation>
    <scope>NUCLEOTIDE SEQUENCE</scope>
    <source>
        <strain evidence="2">WQ 366</strain>
    </source>
</reference>
<dbReference type="InterPro" id="IPR036034">
    <property type="entry name" value="PDZ_sf"/>
</dbReference>
<accession>A0ABS7Z9W4</accession>
<dbReference type="Gene3D" id="3.30.750.170">
    <property type="match status" value="1"/>
</dbReference>
<dbReference type="InterPro" id="IPR029045">
    <property type="entry name" value="ClpP/crotonase-like_dom_sf"/>
</dbReference>
<evidence type="ECO:0000313" key="2">
    <source>
        <dbReference type="EMBL" id="MCA5006191.1"/>
    </source>
</evidence>
<feature type="domain" description="Tail specific protease" evidence="1">
    <location>
        <begin position="276"/>
        <end position="433"/>
    </location>
</feature>
<dbReference type="PANTHER" id="PTHR32060:SF30">
    <property type="entry name" value="CARBOXY-TERMINAL PROCESSING PROTEASE CTPA"/>
    <property type="match status" value="1"/>
</dbReference>
<evidence type="ECO:0000313" key="3">
    <source>
        <dbReference type="Proteomes" id="UP001165302"/>
    </source>
</evidence>
<dbReference type="SUPFAM" id="SSF50156">
    <property type="entry name" value="PDZ domain-like"/>
    <property type="match status" value="1"/>
</dbReference>
<dbReference type="Gene3D" id="2.30.42.10">
    <property type="match status" value="1"/>
</dbReference>
<keyword evidence="3" id="KW-1185">Reference proteome</keyword>
<proteinExistence type="predicted"/>
<protein>
    <submittedName>
        <fullName evidence="2">Peptidase S41</fullName>
    </submittedName>
</protein>
<dbReference type="PROSITE" id="PS51257">
    <property type="entry name" value="PROKAR_LIPOPROTEIN"/>
    <property type="match status" value="1"/>
</dbReference>
<name>A0ABS7Z9W4_9SPHI</name>
<dbReference type="EMBL" id="JADEYP010000028">
    <property type="protein sequence ID" value="MCA5006191.1"/>
    <property type="molecule type" value="Genomic_DNA"/>
</dbReference>
<dbReference type="Pfam" id="PF03572">
    <property type="entry name" value="Peptidase_S41"/>
    <property type="match status" value="1"/>
</dbReference>
<evidence type="ECO:0000259" key="1">
    <source>
        <dbReference type="Pfam" id="PF03572"/>
    </source>
</evidence>
<dbReference type="SUPFAM" id="SSF52096">
    <property type="entry name" value="ClpP/crotonase"/>
    <property type="match status" value="1"/>
</dbReference>
<dbReference type="RefSeq" id="WP_225554553.1">
    <property type="nucleotide sequence ID" value="NZ_JADEYP010000028.1"/>
</dbReference>
<dbReference type="InterPro" id="IPR005151">
    <property type="entry name" value="Tail-specific_protease"/>
</dbReference>
<dbReference type="Proteomes" id="UP001165302">
    <property type="component" value="Unassembled WGS sequence"/>
</dbReference>
<dbReference type="Gene3D" id="3.90.226.10">
    <property type="entry name" value="2-enoyl-CoA Hydratase, Chain A, domain 1"/>
    <property type="match status" value="1"/>
</dbReference>
<dbReference type="PANTHER" id="PTHR32060">
    <property type="entry name" value="TAIL-SPECIFIC PROTEASE"/>
    <property type="match status" value="1"/>
</dbReference>
<organism evidence="2 3">
    <name type="scientific">Sphingobacterium bovistauri</name>
    <dbReference type="NCBI Taxonomy" id="2781959"/>
    <lineage>
        <taxon>Bacteria</taxon>
        <taxon>Pseudomonadati</taxon>
        <taxon>Bacteroidota</taxon>
        <taxon>Sphingobacteriia</taxon>
        <taxon>Sphingobacteriales</taxon>
        <taxon>Sphingobacteriaceae</taxon>
        <taxon>Sphingobacterium</taxon>
    </lineage>
</organism>
<comment type="caution">
    <text evidence="2">The sequence shown here is derived from an EMBL/GenBank/DDBJ whole genome shotgun (WGS) entry which is preliminary data.</text>
</comment>
<gene>
    <name evidence="2" type="ORF">IPZ78_13635</name>
</gene>